<evidence type="ECO:0000259" key="2">
    <source>
        <dbReference type="Pfam" id="PF07859"/>
    </source>
</evidence>
<dbReference type="Ensembl" id="ENSPCLT00000032081.1">
    <property type="protein sequence ID" value="ENSPCLP00000023056.1"/>
    <property type="gene ID" value="ENSPCLG00000020400.1"/>
</dbReference>
<evidence type="ECO:0000256" key="1">
    <source>
        <dbReference type="ARBA" id="ARBA00022801"/>
    </source>
</evidence>
<dbReference type="Pfam" id="PF07859">
    <property type="entry name" value="Abhydrolase_3"/>
    <property type="match status" value="2"/>
</dbReference>
<dbReference type="SUPFAM" id="SSF53474">
    <property type="entry name" value="alpha/beta-Hydrolases"/>
    <property type="match status" value="1"/>
</dbReference>
<evidence type="ECO:0000313" key="3">
    <source>
        <dbReference type="Ensembl" id="ENSPCLP00000023056.1"/>
    </source>
</evidence>
<dbReference type="AlphaFoldDB" id="A0A669R526"/>
<dbReference type="InterPro" id="IPR029058">
    <property type="entry name" value="AB_hydrolase_fold"/>
</dbReference>
<feature type="domain" description="Alpha/beta hydrolase fold-3" evidence="2">
    <location>
        <begin position="242"/>
        <end position="301"/>
    </location>
</feature>
<organism evidence="3 4">
    <name type="scientific">Phasianus colchicus</name>
    <name type="common">Common pheasant</name>
    <dbReference type="NCBI Taxonomy" id="9054"/>
    <lineage>
        <taxon>Eukaryota</taxon>
        <taxon>Metazoa</taxon>
        <taxon>Chordata</taxon>
        <taxon>Craniata</taxon>
        <taxon>Vertebrata</taxon>
        <taxon>Euteleostomi</taxon>
        <taxon>Archelosauria</taxon>
        <taxon>Archosauria</taxon>
        <taxon>Dinosauria</taxon>
        <taxon>Saurischia</taxon>
        <taxon>Theropoda</taxon>
        <taxon>Coelurosauria</taxon>
        <taxon>Aves</taxon>
        <taxon>Neognathae</taxon>
        <taxon>Galloanserae</taxon>
        <taxon>Galliformes</taxon>
        <taxon>Phasianidae</taxon>
        <taxon>Phasianinae</taxon>
        <taxon>Phasianus</taxon>
    </lineage>
</organism>
<proteinExistence type="predicted"/>
<dbReference type="Gene3D" id="3.40.50.1820">
    <property type="entry name" value="alpha/beta hydrolase"/>
    <property type="match status" value="2"/>
</dbReference>
<dbReference type="PANTHER" id="PTHR48081:SF32">
    <property type="entry name" value="ALPHA_BETA HYDROLASE FOLD-3 DOMAIN-CONTAINING PROTEIN"/>
    <property type="match status" value="1"/>
</dbReference>
<dbReference type="OMA" id="FCCRYLN"/>
<evidence type="ECO:0000313" key="4">
    <source>
        <dbReference type="Proteomes" id="UP000472261"/>
    </source>
</evidence>
<reference evidence="3" key="2">
    <citation type="submission" date="2025-09" db="UniProtKB">
        <authorList>
            <consortium name="Ensembl"/>
        </authorList>
    </citation>
    <scope>IDENTIFICATION</scope>
</reference>
<accession>A0A669R526</accession>
<dbReference type="InterPro" id="IPR050300">
    <property type="entry name" value="GDXG_lipolytic_enzyme"/>
</dbReference>
<dbReference type="GO" id="GO:0016787">
    <property type="term" value="F:hydrolase activity"/>
    <property type="evidence" value="ECO:0007669"/>
    <property type="project" value="UniProtKB-KW"/>
</dbReference>
<dbReference type="PANTHER" id="PTHR48081">
    <property type="entry name" value="AB HYDROLASE SUPERFAMILY PROTEIN C4A8.06C"/>
    <property type="match status" value="1"/>
</dbReference>
<keyword evidence="1" id="KW-0378">Hydrolase</keyword>
<reference evidence="3" key="1">
    <citation type="submission" date="2025-08" db="UniProtKB">
        <authorList>
            <consortium name="Ensembl"/>
        </authorList>
    </citation>
    <scope>IDENTIFICATION</scope>
</reference>
<keyword evidence="4" id="KW-1185">Reference proteome</keyword>
<dbReference type="InterPro" id="IPR013094">
    <property type="entry name" value="AB_hydrolase_3"/>
</dbReference>
<protein>
    <recommendedName>
        <fullName evidence="2">Alpha/beta hydrolase fold-3 domain-containing protein</fullName>
    </recommendedName>
</protein>
<dbReference type="Proteomes" id="UP000472261">
    <property type="component" value="Unplaced"/>
</dbReference>
<name>A0A669R526_PHACC</name>
<feature type="domain" description="Alpha/beta hydrolase fold-3" evidence="2">
    <location>
        <begin position="100"/>
        <end position="179"/>
    </location>
</feature>
<sequence length="328" mass="37429">MHDLSLLRLVVDGIPPWRDSNLLIKDLEVDEVPLRIYQPKWPPAGKRRGILYFHGGAGTFGSISKKPAGFIFKVKSKSLPLSHVSASHLFFLMTTDFVNPYHVDPALIILGGDSCGANFATVICQILVNKRNLPKVRAQILLYPGLQGLDFQLPSYQQNASVPILSRKLVIYFCFRYLNRKPSYFEDIIQNCHVPESMKRKYKKWISADNIPDEFKIRGYKSQKYTSYKPEVHEAIKEVLAMTFSPLLAEDAIICQLPESYIVTCEFDVLRDDGLLYKKRLEDNGIQVTWYHSKSGFHGILAFFGYGIFSFLSGEKIMDNTVNYINSL</sequence>